<evidence type="ECO:0000313" key="1">
    <source>
        <dbReference type="EMBL" id="AJF63487.1"/>
    </source>
</evidence>
<accession>A0A0B5HYV1</accession>
<dbReference type="KEGG" id="svt:SVTN_02325"/>
<dbReference type="EMBL" id="CP010407">
    <property type="protein sequence ID" value="AJF63487.1"/>
    <property type="molecule type" value="Genomic_DNA"/>
</dbReference>
<dbReference type="InterPro" id="IPR024747">
    <property type="entry name" value="Pyridox_Oxase-rel"/>
</dbReference>
<reference evidence="1 2" key="1">
    <citation type="submission" date="2014-12" db="EMBL/GenBank/DDBJ databases">
        <title>Complete genome sequence of Streptomyces vietnamensis strain GIMV4.0001, a genetic manipulable producer of the benzoisochromanequinone antibiotic granaticin.</title>
        <authorList>
            <person name="Deng M.R."/>
            <person name="Guo J."/>
            <person name="Ma L.Y."/>
            <person name="Feng G.D."/>
            <person name="Mo C.Y."/>
            <person name="Zhu H.H."/>
        </authorList>
    </citation>
    <scope>NUCLEOTIDE SEQUENCE [LARGE SCALE GENOMIC DNA]</scope>
    <source>
        <strain evidence="2">GIMV4.0001</strain>
    </source>
</reference>
<dbReference type="Pfam" id="PF12900">
    <property type="entry name" value="Pyridox_ox_2"/>
    <property type="match status" value="1"/>
</dbReference>
<dbReference type="RefSeq" id="WP_041127572.1">
    <property type="nucleotide sequence ID" value="NZ_CP010407.1"/>
</dbReference>
<evidence type="ECO:0000313" key="2">
    <source>
        <dbReference type="Proteomes" id="UP000031774"/>
    </source>
</evidence>
<evidence type="ECO:0008006" key="3">
    <source>
        <dbReference type="Google" id="ProtNLM"/>
    </source>
</evidence>
<dbReference type="InterPro" id="IPR012349">
    <property type="entry name" value="Split_barrel_FMN-bd"/>
</dbReference>
<protein>
    <recommendedName>
        <fullName evidence="3">Pyridoxamine 5'-phosphate oxidase</fullName>
    </recommendedName>
</protein>
<sequence>MTMPTTRRMVEVSGAEALWLLEGAAHGRLVHIRREQAVVRPAVHVLEYGRLIVRTPVQAEVADGRPVLTYQADDIRLPGGTGWAVTVTGPAEPVGDPVEAAHYLRTLPGWAYGPHDTLLRITRQTVTGYRLGTVEPR</sequence>
<keyword evidence="2" id="KW-1185">Reference proteome</keyword>
<gene>
    <name evidence="1" type="ORF">SVTN_02325</name>
</gene>
<proteinExistence type="predicted"/>
<dbReference type="HOGENOM" id="CLU_127487_2_0_11"/>
<dbReference type="SUPFAM" id="SSF50475">
    <property type="entry name" value="FMN-binding split barrel"/>
    <property type="match status" value="1"/>
</dbReference>
<organism evidence="1 2">
    <name type="scientific">Streptomyces vietnamensis</name>
    <dbReference type="NCBI Taxonomy" id="362257"/>
    <lineage>
        <taxon>Bacteria</taxon>
        <taxon>Bacillati</taxon>
        <taxon>Actinomycetota</taxon>
        <taxon>Actinomycetes</taxon>
        <taxon>Kitasatosporales</taxon>
        <taxon>Streptomycetaceae</taxon>
        <taxon>Streptomyces</taxon>
    </lineage>
</organism>
<dbReference type="Gene3D" id="2.30.110.10">
    <property type="entry name" value="Electron Transport, Fmn-binding Protein, Chain A"/>
    <property type="match status" value="1"/>
</dbReference>
<dbReference type="AlphaFoldDB" id="A0A0B5HYV1"/>
<dbReference type="Proteomes" id="UP000031774">
    <property type="component" value="Chromosome"/>
</dbReference>
<name>A0A0B5HYV1_9ACTN</name>
<dbReference type="STRING" id="362257.SVTN_02325"/>